<sequence length="242" mass="26234">MVELVDLTATIHEDMANHPAHGRSPVFLTGTRMNHDETEDTWRGKGVDDMSVMNGFVLFAEHNGTHVDAPVHIHPDGEDIDEVPLEECYGSAVWLDLSEAGPREAIDPDALDAAATAAGVEVEAGDTVLLHTDWDRHLPDDQDTYLDDHPGLSEAGAQWLHDRDVSLVGIDCGNVDVAGATSLPAHQVFLRRDVPEKHTLVAENLRGIDRIPAHRFTFSATPLPLEGATASPVRAVAIVEDD</sequence>
<dbReference type="RefSeq" id="WP_092692570.1">
    <property type="nucleotide sequence ID" value="NZ_FNBK01000008.1"/>
</dbReference>
<proteinExistence type="predicted"/>
<dbReference type="EMBL" id="FNBK01000008">
    <property type="protein sequence ID" value="SDF70458.1"/>
    <property type="molecule type" value="Genomic_DNA"/>
</dbReference>
<evidence type="ECO:0000313" key="2">
    <source>
        <dbReference type="Proteomes" id="UP000199076"/>
    </source>
</evidence>
<dbReference type="OrthoDB" id="9014at2157"/>
<dbReference type="GO" id="GO:0019441">
    <property type="term" value="P:L-tryptophan catabolic process to kynurenine"/>
    <property type="evidence" value="ECO:0007669"/>
    <property type="project" value="InterPro"/>
</dbReference>
<gene>
    <name evidence="1" type="ORF">SAMN05216218_108226</name>
</gene>
<dbReference type="Proteomes" id="UP000199076">
    <property type="component" value="Unassembled WGS sequence"/>
</dbReference>
<dbReference type="InterPro" id="IPR007325">
    <property type="entry name" value="KFase/CYL"/>
</dbReference>
<keyword evidence="2" id="KW-1185">Reference proteome</keyword>
<dbReference type="Gene3D" id="3.50.30.50">
    <property type="entry name" value="Putative cyclase"/>
    <property type="match status" value="1"/>
</dbReference>
<dbReference type="InterPro" id="IPR037175">
    <property type="entry name" value="KFase_sf"/>
</dbReference>
<evidence type="ECO:0000313" key="1">
    <source>
        <dbReference type="EMBL" id="SDF70458.1"/>
    </source>
</evidence>
<accession>A0A1G7N8Q7</accession>
<dbReference type="GO" id="GO:0004061">
    <property type="term" value="F:arylformamidase activity"/>
    <property type="evidence" value="ECO:0007669"/>
    <property type="project" value="InterPro"/>
</dbReference>
<dbReference type="Pfam" id="PF04199">
    <property type="entry name" value="Cyclase"/>
    <property type="match status" value="1"/>
</dbReference>
<dbReference type="STRING" id="660518.SAMN05216218_108226"/>
<dbReference type="SUPFAM" id="SSF102198">
    <property type="entry name" value="Putative cyclase"/>
    <property type="match status" value="1"/>
</dbReference>
<dbReference type="PANTHER" id="PTHR31118">
    <property type="entry name" value="CYCLASE-LIKE PROTEIN 2"/>
    <property type="match status" value="1"/>
</dbReference>
<name>A0A1G7N8Q7_9EURY</name>
<dbReference type="PANTHER" id="PTHR31118:SF12">
    <property type="entry name" value="CYCLASE-LIKE PROTEIN 2"/>
    <property type="match status" value="1"/>
</dbReference>
<dbReference type="AlphaFoldDB" id="A0A1G7N8Q7"/>
<organism evidence="1 2">
    <name type="scientific">Halorientalis regularis</name>
    <dbReference type="NCBI Taxonomy" id="660518"/>
    <lineage>
        <taxon>Archaea</taxon>
        <taxon>Methanobacteriati</taxon>
        <taxon>Methanobacteriota</taxon>
        <taxon>Stenosarchaea group</taxon>
        <taxon>Halobacteria</taxon>
        <taxon>Halobacteriales</taxon>
        <taxon>Haloarculaceae</taxon>
        <taxon>Halorientalis</taxon>
    </lineage>
</organism>
<reference evidence="2" key="1">
    <citation type="submission" date="2016-10" db="EMBL/GenBank/DDBJ databases">
        <authorList>
            <person name="Varghese N."/>
            <person name="Submissions S."/>
        </authorList>
    </citation>
    <scope>NUCLEOTIDE SEQUENCE [LARGE SCALE GENOMIC DNA]</scope>
    <source>
        <strain evidence="2">IBRC-M 10760</strain>
    </source>
</reference>
<protein>
    <submittedName>
        <fullName evidence="1">Kynurenine formamidase</fullName>
    </submittedName>
</protein>